<feature type="transmembrane region" description="Helical" evidence="9">
    <location>
        <begin position="130"/>
        <end position="152"/>
    </location>
</feature>
<feature type="transmembrane region" description="Helical" evidence="9">
    <location>
        <begin position="172"/>
        <end position="189"/>
    </location>
</feature>
<evidence type="ECO:0000313" key="12">
    <source>
        <dbReference type="Proteomes" id="UP001165190"/>
    </source>
</evidence>
<keyword evidence="4 9" id="KW-0812">Transmembrane</keyword>
<dbReference type="OrthoDB" id="999863at2759"/>
<evidence type="ECO:0000256" key="8">
    <source>
        <dbReference type="ARBA" id="ARBA00023315"/>
    </source>
</evidence>
<reference evidence="11" key="1">
    <citation type="submission" date="2023-05" db="EMBL/GenBank/DDBJ databases">
        <title>Genome and transcriptome analyses reveal genes involved in the formation of fine ridges on petal epidermal cells in Hibiscus trionum.</title>
        <authorList>
            <person name="Koshimizu S."/>
            <person name="Masuda S."/>
            <person name="Ishii T."/>
            <person name="Shirasu K."/>
            <person name="Hoshino A."/>
            <person name="Arita M."/>
        </authorList>
    </citation>
    <scope>NUCLEOTIDE SEQUENCE</scope>
    <source>
        <strain evidence="11">Hamamatsu line</strain>
    </source>
</reference>
<sequence>MEAELESTFKVWIMAIISLSYCFYASSKLPKGIFRLISLTRVFILFLYLPLTVSSAHLDGITAFFLAWLANFKLFLFAFGQPPLSPPPPTLFHFISLASLPINLSSPKPWPQSRLGPSLGSSTSHSVRRISARVLGPVWASLPGIFAVFVVSGLMHELIYYYLTRVPPTWEVTWFFVLHCVAMAVEVAVKKVVPEKLRLHPAVSGPLALGFVAVTAFWLFFPQLLRNGVDERIIGDYSNLVDFLKGLLPS</sequence>
<dbReference type="GO" id="GO:0006629">
    <property type="term" value="P:lipid metabolic process"/>
    <property type="evidence" value="ECO:0007669"/>
    <property type="project" value="UniProtKB-KW"/>
</dbReference>
<dbReference type="AlphaFoldDB" id="A0A9W7JL05"/>
<accession>A0A9W7JL05</accession>
<dbReference type="GO" id="GO:0008374">
    <property type="term" value="F:O-acyltransferase activity"/>
    <property type="evidence" value="ECO:0007669"/>
    <property type="project" value="InterPro"/>
</dbReference>
<keyword evidence="6" id="KW-0443">Lipid metabolism</keyword>
<evidence type="ECO:0000256" key="9">
    <source>
        <dbReference type="SAM" id="Phobius"/>
    </source>
</evidence>
<evidence type="ECO:0000259" key="10">
    <source>
        <dbReference type="Pfam" id="PF13813"/>
    </source>
</evidence>
<proteinExistence type="inferred from homology"/>
<name>A0A9W7JL05_HIBTR</name>
<dbReference type="GO" id="GO:0016020">
    <property type="term" value="C:membrane"/>
    <property type="evidence" value="ECO:0007669"/>
    <property type="project" value="UniProtKB-SubCell"/>
</dbReference>
<keyword evidence="12" id="KW-1185">Reference proteome</keyword>
<keyword evidence="5 9" id="KW-1133">Transmembrane helix</keyword>
<organism evidence="11 12">
    <name type="scientific">Hibiscus trionum</name>
    <name type="common">Flower of an hour</name>
    <dbReference type="NCBI Taxonomy" id="183268"/>
    <lineage>
        <taxon>Eukaryota</taxon>
        <taxon>Viridiplantae</taxon>
        <taxon>Streptophyta</taxon>
        <taxon>Embryophyta</taxon>
        <taxon>Tracheophyta</taxon>
        <taxon>Spermatophyta</taxon>
        <taxon>Magnoliopsida</taxon>
        <taxon>eudicotyledons</taxon>
        <taxon>Gunneridae</taxon>
        <taxon>Pentapetalae</taxon>
        <taxon>rosids</taxon>
        <taxon>malvids</taxon>
        <taxon>Malvales</taxon>
        <taxon>Malvaceae</taxon>
        <taxon>Malvoideae</taxon>
        <taxon>Hibiscus</taxon>
    </lineage>
</organism>
<dbReference type="InterPro" id="IPR032805">
    <property type="entry name" value="Wax_synthase_dom"/>
</dbReference>
<evidence type="ECO:0000256" key="1">
    <source>
        <dbReference type="ARBA" id="ARBA00004141"/>
    </source>
</evidence>
<comment type="caution">
    <text evidence="11">The sequence shown here is derived from an EMBL/GenBank/DDBJ whole genome shotgun (WGS) entry which is preliminary data.</text>
</comment>
<evidence type="ECO:0000256" key="6">
    <source>
        <dbReference type="ARBA" id="ARBA00023098"/>
    </source>
</evidence>
<feature type="transmembrane region" description="Helical" evidence="9">
    <location>
        <begin position="61"/>
        <end position="79"/>
    </location>
</feature>
<dbReference type="PANTHER" id="PTHR31595">
    <property type="entry name" value="LONG-CHAIN-ALCOHOL O-FATTY-ACYLTRANSFERASE 3-RELATED"/>
    <property type="match status" value="1"/>
</dbReference>
<protein>
    <recommendedName>
        <fullName evidence="10">Wax synthase domain-containing protein</fullName>
    </recommendedName>
</protein>
<feature type="domain" description="Wax synthase" evidence="10">
    <location>
        <begin position="126"/>
        <end position="177"/>
    </location>
</feature>
<comment type="subcellular location">
    <subcellularLocation>
        <location evidence="1">Membrane</location>
        <topology evidence="1">Multi-pass membrane protein</topology>
    </subcellularLocation>
</comment>
<keyword evidence="3" id="KW-0808">Transferase</keyword>
<feature type="transmembrane region" description="Helical" evidence="9">
    <location>
        <begin position="32"/>
        <end position="49"/>
    </location>
</feature>
<dbReference type="EMBL" id="BSYR01000097">
    <property type="protein sequence ID" value="GMJ15975.1"/>
    <property type="molecule type" value="Genomic_DNA"/>
</dbReference>
<dbReference type="Pfam" id="PF13813">
    <property type="entry name" value="MBOAT_2"/>
    <property type="match status" value="1"/>
</dbReference>
<dbReference type="PANTHER" id="PTHR31595:SF70">
    <property type="entry name" value="LONG-CHAIN-ALCOHOL O-FATTY-ACYLTRANSFERASE 3-RELATED"/>
    <property type="match status" value="1"/>
</dbReference>
<dbReference type="Proteomes" id="UP001165190">
    <property type="component" value="Unassembled WGS sequence"/>
</dbReference>
<keyword evidence="8" id="KW-0012">Acyltransferase</keyword>
<evidence type="ECO:0000256" key="3">
    <source>
        <dbReference type="ARBA" id="ARBA00022679"/>
    </source>
</evidence>
<keyword evidence="7 9" id="KW-0472">Membrane</keyword>
<feature type="transmembrane region" description="Helical" evidence="9">
    <location>
        <begin position="201"/>
        <end position="221"/>
    </location>
</feature>
<gene>
    <name evidence="11" type="ORF">HRI_005266700</name>
</gene>
<evidence type="ECO:0000256" key="2">
    <source>
        <dbReference type="ARBA" id="ARBA00007282"/>
    </source>
</evidence>
<evidence type="ECO:0000256" key="7">
    <source>
        <dbReference type="ARBA" id="ARBA00023136"/>
    </source>
</evidence>
<evidence type="ECO:0000313" key="11">
    <source>
        <dbReference type="EMBL" id="GMJ15975.1"/>
    </source>
</evidence>
<feature type="transmembrane region" description="Helical" evidence="9">
    <location>
        <begin position="7"/>
        <end position="26"/>
    </location>
</feature>
<evidence type="ECO:0000256" key="4">
    <source>
        <dbReference type="ARBA" id="ARBA00022692"/>
    </source>
</evidence>
<dbReference type="InterPro" id="IPR044851">
    <property type="entry name" value="Wax_synthase"/>
</dbReference>
<comment type="similarity">
    <text evidence="2">Belongs to the wax synthase family.</text>
</comment>
<evidence type="ECO:0000256" key="5">
    <source>
        <dbReference type="ARBA" id="ARBA00022989"/>
    </source>
</evidence>